<dbReference type="SUPFAM" id="SSF88874">
    <property type="entry name" value="Receptor-binding domain of short tail fibre protein gp12"/>
    <property type="match status" value="1"/>
</dbReference>
<dbReference type="RefSeq" id="WP_264945741.1">
    <property type="nucleotide sequence ID" value="NZ_JAPDRA010000009.1"/>
</dbReference>
<keyword evidence="1" id="KW-0732">Signal</keyword>
<feature type="chain" id="PRO_5046675659" evidence="1">
    <location>
        <begin position="26"/>
        <end position="211"/>
    </location>
</feature>
<name>A0ABW3HF77_9SPHN</name>
<dbReference type="EMBL" id="JBHTJG010000009">
    <property type="protein sequence ID" value="MFD0947964.1"/>
    <property type="molecule type" value="Genomic_DNA"/>
</dbReference>
<accession>A0ABW3HF77</accession>
<proteinExistence type="predicted"/>
<sequence length="211" mass="21896">MKAKHLTLALLATASMGCYSAPAQAQAEPFIGQLMLTGANFCPRGWATASGQILSIASNTALFSLLGTTYGGNGQTTFALPDLRGRVPISNGQGPGLSPYSMGQAGGTENTTLNILQMPIHNHTATATTQIKVAGGVQADTPTPVRNSFAVTGTNNTYYTGDPTVHIMDAATAATTVTVNTNGGSQPFSTLQPYLTLQWCIALEGIFPSRN</sequence>
<dbReference type="Proteomes" id="UP001596977">
    <property type="component" value="Unassembled WGS sequence"/>
</dbReference>
<organism evidence="3 4">
    <name type="scientific">Sphingomonas canadensis</name>
    <dbReference type="NCBI Taxonomy" id="1219257"/>
    <lineage>
        <taxon>Bacteria</taxon>
        <taxon>Pseudomonadati</taxon>
        <taxon>Pseudomonadota</taxon>
        <taxon>Alphaproteobacteria</taxon>
        <taxon>Sphingomonadales</taxon>
        <taxon>Sphingomonadaceae</taxon>
        <taxon>Sphingomonas</taxon>
    </lineage>
</organism>
<evidence type="ECO:0000313" key="3">
    <source>
        <dbReference type="EMBL" id="MFD0947964.1"/>
    </source>
</evidence>
<dbReference type="Gene3D" id="3.90.1340.10">
    <property type="entry name" value="Phage tail collar domain"/>
    <property type="match status" value="1"/>
</dbReference>
<feature type="signal peptide" evidence="1">
    <location>
        <begin position="1"/>
        <end position="25"/>
    </location>
</feature>
<comment type="caution">
    <text evidence="3">The sequence shown here is derived from an EMBL/GenBank/DDBJ whole genome shotgun (WGS) entry which is preliminary data.</text>
</comment>
<evidence type="ECO:0000313" key="4">
    <source>
        <dbReference type="Proteomes" id="UP001596977"/>
    </source>
</evidence>
<feature type="domain" description="Phage tail collar" evidence="2">
    <location>
        <begin position="32"/>
        <end position="88"/>
    </location>
</feature>
<dbReference type="InterPro" id="IPR037053">
    <property type="entry name" value="Phage_tail_collar_dom_sf"/>
</dbReference>
<dbReference type="InterPro" id="IPR011083">
    <property type="entry name" value="Phage_tail_collar_dom"/>
</dbReference>
<dbReference type="PROSITE" id="PS51257">
    <property type="entry name" value="PROKAR_LIPOPROTEIN"/>
    <property type="match status" value="1"/>
</dbReference>
<keyword evidence="4" id="KW-1185">Reference proteome</keyword>
<evidence type="ECO:0000256" key="1">
    <source>
        <dbReference type="SAM" id="SignalP"/>
    </source>
</evidence>
<evidence type="ECO:0000259" key="2">
    <source>
        <dbReference type="Pfam" id="PF07484"/>
    </source>
</evidence>
<gene>
    <name evidence="3" type="ORF">ACFQ1E_16595</name>
</gene>
<reference evidence="4" key="1">
    <citation type="journal article" date="2019" name="Int. J. Syst. Evol. Microbiol.">
        <title>The Global Catalogue of Microorganisms (GCM) 10K type strain sequencing project: providing services to taxonomists for standard genome sequencing and annotation.</title>
        <authorList>
            <consortium name="The Broad Institute Genomics Platform"/>
            <consortium name="The Broad Institute Genome Sequencing Center for Infectious Disease"/>
            <person name="Wu L."/>
            <person name="Ma J."/>
        </authorList>
    </citation>
    <scope>NUCLEOTIDE SEQUENCE [LARGE SCALE GENOMIC DNA]</scope>
    <source>
        <strain evidence="4">CCUG 62982</strain>
    </source>
</reference>
<protein>
    <submittedName>
        <fullName evidence="3">Phage tail protein</fullName>
    </submittedName>
</protein>
<dbReference type="Pfam" id="PF07484">
    <property type="entry name" value="Collar"/>
    <property type="match status" value="1"/>
</dbReference>